<evidence type="ECO:0000313" key="5">
    <source>
        <dbReference type="EMBL" id="WAE54778.1"/>
    </source>
</evidence>
<evidence type="ECO:0000256" key="3">
    <source>
        <dbReference type="ARBA" id="ARBA00022840"/>
    </source>
</evidence>
<dbReference type="InterPro" id="IPR017998">
    <property type="entry name" value="Chaperone_TCP-1"/>
</dbReference>
<name>A0AA47I021_9GAMM</name>
<dbReference type="GO" id="GO:0042026">
    <property type="term" value="P:protein refolding"/>
    <property type="evidence" value="ECO:0007669"/>
    <property type="project" value="InterPro"/>
</dbReference>
<dbReference type="InterPro" id="IPR027413">
    <property type="entry name" value="GROEL-like_equatorial_sf"/>
</dbReference>
<keyword evidence="2" id="KW-0547">Nucleotide-binding</keyword>
<dbReference type="Gene3D" id="1.10.560.10">
    <property type="entry name" value="GroEL-like equatorial domain"/>
    <property type="match status" value="1"/>
</dbReference>
<keyword evidence="3" id="KW-0067">ATP-binding</keyword>
<organism evidence="5 6">
    <name type="scientific">Stutzerimonas frequens</name>
    <dbReference type="NCBI Taxonomy" id="2968969"/>
    <lineage>
        <taxon>Bacteria</taxon>
        <taxon>Pseudomonadati</taxon>
        <taxon>Pseudomonadota</taxon>
        <taxon>Gammaproteobacteria</taxon>
        <taxon>Pseudomonadales</taxon>
        <taxon>Pseudomonadaceae</taxon>
        <taxon>Stutzerimonas</taxon>
    </lineage>
</organism>
<evidence type="ECO:0000313" key="6">
    <source>
        <dbReference type="Proteomes" id="UP001164632"/>
    </source>
</evidence>
<comment type="similarity">
    <text evidence="1">Belongs to the chaperonin (HSP60) family.</text>
</comment>
<evidence type="ECO:0000256" key="4">
    <source>
        <dbReference type="ARBA" id="ARBA00023186"/>
    </source>
</evidence>
<dbReference type="AlphaFoldDB" id="A0AA47I021"/>
<protein>
    <submittedName>
        <fullName evidence="5">2-oxo acid dehydrogenase subunit E2</fullName>
    </submittedName>
</protein>
<dbReference type="EMBL" id="CP113257">
    <property type="protein sequence ID" value="WAE54778.1"/>
    <property type="molecule type" value="Genomic_DNA"/>
</dbReference>
<dbReference type="PANTHER" id="PTHR45633">
    <property type="entry name" value="60 KDA HEAT SHOCK PROTEIN, MITOCHONDRIAL"/>
    <property type="match status" value="1"/>
</dbReference>
<dbReference type="PRINTS" id="PR00304">
    <property type="entry name" value="TCOMPLEXTCP1"/>
</dbReference>
<dbReference type="InterPro" id="IPR001844">
    <property type="entry name" value="Cpn60/GroEL"/>
</dbReference>
<keyword evidence="4" id="KW-0143">Chaperone</keyword>
<sequence>MSHTKPLLRSAACEKVLHGANQVAEAIRITLGPKSKSVLIQSVYGAPRLCNDGVTIAKLVKLEDPEENLGAQMLRQAAITVYLIGRAGGIACAEGIYPPQVALVGVGRIAECPWVQAGNRRTRWTKRRFVTLHSMRCS</sequence>
<dbReference type="GO" id="GO:0140662">
    <property type="term" value="F:ATP-dependent protein folding chaperone"/>
    <property type="evidence" value="ECO:0007669"/>
    <property type="project" value="InterPro"/>
</dbReference>
<reference evidence="5" key="1">
    <citation type="submission" date="2022-11" db="EMBL/GenBank/DDBJ databases">
        <title>Genomic of Pseudomonas TF18.</title>
        <authorList>
            <person name="Liu T."/>
        </authorList>
    </citation>
    <scope>NUCLEOTIDE SEQUENCE</scope>
    <source>
        <strain evidence="5">TF18</strain>
    </source>
</reference>
<dbReference type="SUPFAM" id="SSF52777">
    <property type="entry name" value="CoA-dependent acyltransferases"/>
    <property type="match status" value="1"/>
</dbReference>
<evidence type="ECO:0000256" key="1">
    <source>
        <dbReference type="ARBA" id="ARBA00006607"/>
    </source>
</evidence>
<evidence type="ECO:0000256" key="2">
    <source>
        <dbReference type="ARBA" id="ARBA00022741"/>
    </source>
</evidence>
<accession>A0AA47I021</accession>
<gene>
    <name evidence="5" type="ORF">OSV15_11720</name>
</gene>
<dbReference type="GO" id="GO:0005524">
    <property type="term" value="F:ATP binding"/>
    <property type="evidence" value="ECO:0007669"/>
    <property type="project" value="UniProtKB-KW"/>
</dbReference>
<proteinExistence type="inferred from homology"/>
<dbReference type="Proteomes" id="UP001164632">
    <property type="component" value="Chromosome"/>
</dbReference>
<dbReference type="SUPFAM" id="SSF48592">
    <property type="entry name" value="GroEL equatorial domain-like"/>
    <property type="match status" value="1"/>
</dbReference>